<reference evidence="2 3" key="1">
    <citation type="submission" date="2023-05" db="EMBL/GenBank/DDBJ databases">
        <title>B98-5 Cell Line De Novo Hybrid Assembly: An Optical Mapping Approach.</title>
        <authorList>
            <person name="Kananen K."/>
            <person name="Auerbach J.A."/>
            <person name="Kautto E."/>
            <person name="Blachly J.S."/>
        </authorList>
    </citation>
    <scope>NUCLEOTIDE SEQUENCE [LARGE SCALE GENOMIC DNA]</scope>
    <source>
        <strain evidence="2">B95-8</strain>
        <tissue evidence="2">Cell line</tissue>
    </source>
</reference>
<sequence>MQEARGLGNVLSSARIRAGRGAGTRGSGWTEERKEEVAKKQRGPPSVVAGIAGDRGRGGLSFRAGRGLRAQDADLGAPRSRLAGRPQRGSAPPPPGPAAVTRPPSGAPSPPCPLPAPPAPGALTWKRFFTHSFFMAGEGAGPAAGRGGDGRGRGGLGSGREPARSGGAAAAALESAPPPPACTPPGAPSLFCPPTSPGAALTCLPMQPPATT</sequence>
<protein>
    <submittedName>
        <fullName evidence="2">Uncharacterized protein</fullName>
    </submittedName>
</protein>
<evidence type="ECO:0000313" key="3">
    <source>
        <dbReference type="Proteomes" id="UP001266305"/>
    </source>
</evidence>
<feature type="compositionally biased region" description="Pro residues" evidence="1">
    <location>
        <begin position="105"/>
        <end position="120"/>
    </location>
</feature>
<feature type="compositionally biased region" description="Low complexity" evidence="1">
    <location>
        <begin position="164"/>
        <end position="175"/>
    </location>
</feature>
<feature type="compositionally biased region" description="Basic and acidic residues" evidence="1">
    <location>
        <begin position="30"/>
        <end position="39"/>
    </location>
</feature>
<proteinExistence type="predicted"/>
<name>A0ABQ9VGV0_SAGOE</name>
<keyword evidence="3" id="KW-1185">Reference proteome</keyword>
<evidence type="ECO:0000313" key="2">
    <source>
        <dbReference type="EMBL" id="KAK2108415.1"/>
    </source>
</evidence>
<feature type="compositionally biased region" description="Gly residues" evidence="1">
    <location>
        <begin position="138"/>
        <end position="158"/>
    </location>
</feature>
<feature type="region of interest" description="Disordered" evidence="1">
    <location>
        <begin position="1"/>
        <end position="123"/>
    </location>
</feature>
<gene>
    <name evidence="2" type="ORF">P7K49_013580</name>
</gene>
<evidence type="ECO:0000256" key="1">
    <source>
        <dbReference type="SAM" id="MobiDB-lite"/>
    </source>
</evidence>
<organism evidence="2 3">
    <name type="scientific">Saguinus oedipus</name>
    <name type="common">Cotton-top tamarin</name>
    <name type="synonym">Oedipomidas oedipus</name>
    <dbReference type="NCBI Taxonomy" id="9490"/>
    <lineage>
        <taxon>Eukaryota</taxon>
        <taxon>Metazoa</taxon>
        <taxon>Chordata</taxon>
        <taxon>Craniata</taxon>
        <taxon>Vertebrata</taxon>
        <taxon>Euteleostomi</taxon>
        <taxon>Mammalia</taxon>
        <taxon>Eutheria</taxon>
        <taxon>Euarchontoglires</taxon>
        <taxon>Primates</taxon>
        <taxon>Haplorrhini</taxon>
        <taxon>Platyrrhini</taxon>
        <taxon>Cebidae</taxon>
        <taxon>Callitrichinae</taxon>
        <taxon>Saguinus</taxon>
    </lineage>
</organism>
<comment type="caution">
    <text evidence="2">The sequence shown here is derived from an EMBL/GenBank/DDBJ whole genome shotgun (WGS) entry which is preliminary data.</text>
</comment>
<feature type="compositionally biased region" description="Pro residues" evidence="1">
    <location>
        <begin position="176"/>
        <end position="187"/>
    </location>
</feature>
<dbReference type="EMBL" id="JASSZA010000006">
    <property type="protein sequence ID" value="KAK2108415.1"/>
    <property type="molecule type" value="Genomic_DNA"/>
</dbReference>
<accession>A0ABQ9VGV0</accession>
<dbReference type="Proteomes" id="UP001266305">
    <property type="component" value="Unassembled WGS sequence"/>
</dbReference>
<feature type="region of interest" description="Disordered" evidence="1">
    <location>
        <begin position="137"/>
        <end position="199"/>
    </location>
</feature>